<proteinExistence type="predicted"/>
<keyword evidence="3" id="KW-1185">Reference proteome</keyword>
<evidence type="ECO:0000313" key="2">
    <source>
        <dbReference type="EMBL" id="PWA77998.1"/>
    </source>
</evidence>
<feature type="compositionally biased region" description="Basic residues" evidence="1">
    <location>
        <begin position="1"/>
        <end position="14"/>
    </location>
</feature>
<protein>
    <submittedName>
        <fullName evidence="2">Uncharacterized protein</fullName>
    </submittedName>
</protein>
<evidence type="ECO:0000256" key="1">
    <source>
        <dbReference type="SAM" id="MobiDB-lite"/>
    </source>
</evidence>
<reference evidence="2 3" key="1">
    <citation type="journal article" date="2018" name="Mol. Plant">
        <title>The genome of Artemisia annua provides insight into the evolution of Asteraceae family and artemisinin biosynthesis.</title>
        <authorList>
            <person name="Shen Q."/>
            <person name="Zhang L."/>
            <person name="Liao Z."/>
            <person name="Wang S."/>
            <person name="Yan T."/>
            <person name="Shi P."/>
            <person name="Liu M."/>
            <person name="Fu X."/>
            <person name="Pan Q."/>
            <person name="Wang Y."/>
            <person name="Lv Z."/>
            <person name="Lu X."/>
            <person name="Zhang F."/>
            <person name="Jiang W."/>
            <person name="Ma Y."/>
            <person name="Chen M."/>
            <person name="Hao X."/>
            <person name="Li L."/>
            <person name="Tang Y."/>
            <person name="Lv G."/>
            <person name="Zhou Y."/>
            <person name="Sun X."/>
            <person name="Brodelius P.E."/>
            <person name="Rose J.K.C."/>
            <person name="Tang K."/>
        </authorList>
    </citation>
    <scope>NUCLEOTIDE SEQUENCE [LARGE SCALE GENOMIC DNA]</scope>
    <source>
        <strain evidence="3">cv. Huhao1</strain>
        <tissue evidence="2">Leaf</tissue>
    </source>
</reference>
<evidence type="ECO:0000313" key="3">
    <source>
        <dbReference type="Proteomes" id="UP000245207"/>
    </source>
</evidence>
<name>A0A2U1NWY2_ARTAN</name>
<feature type="region of interest" description="Disordered" evidence="1">
    <location>
        <begin position="1"/>
        <end position="26"/>
    </location>
</feature>
<dbReference type="EMBL" id="PKPP01002049">
    <property type="protein sequence ID" value="PWA77998.1"/>
    <property type="molecule type" value="Genomic_DNA"/>
</dbReference>
<dbReference type="AlphaFoldDB" id="A0A2U1NWY2"/>
<dbReference type="Proteomes" id="UP000245207">
    <property type="component" value="Unassembled WGS sequence"/>
</dbReference>
<sequence length="86" mass="9411">MPCGPKKRRAARKKNNGDASFTHPAAEEKVDATAELSEIVSKVSEVSIVDVHAEAKLEIGLKENEGKKSECVDEQTFSLLRLALLF</sequence>
<comment type="caution">
    <text evidence="2">The sequence shown here is derived from an EMBL/GenBank/DDBJ whole genome shotgun (WGS) entry which is preliminary data.</text>
</comment>
<gene>
    <name evidence="2" type="ORF">CTI12_AA049130</name>
</gene>
<accession>A0A2U1NWY2</accession>
<organism evidence="2 3">
    <name type="scientific">Artemisia annua</name>
    <name type="common">Sweet wormwood</name>
    <dbReference type="NCBI Taxonomy" id="35608"/>
    <lineage>
        <taxon>Eukaryota</taxon>
        <taxon>Viridiplantae</taxon>
        <taxon>Streptophyta</taxon>
        <taxon>Embryophyta</taxon>
        <taxon>Tracheophyta</taxon>
        <taxon>Spermatophyta</taxon>
        <taxon>Magnoliopsida</taxon>
        <taxon>eudicotyledons</taxon>
        <taxon>Gunneridae</taxon>
        <taxon>Pentapetalae</taxon>
        <taxon>asterids</taxon>
        <taxon>campanulids</taxon>
        <taxon>Asterales</taxon>
        <taxon>Asteraceae</taxon>
        <taxon>Asteroideae</taxon>
        <taxon>Anthemideae</taxon>
        <taxon>Artemisiinae</taxon>
        <taxon>Artemisia</taxon>
    </lineage>
</organism>